<dbReference type="Proteomes" id="UP000839659">
    <property type="component" value="Unassembled WGS sequence"/>
</dbReference>
<dbReference type="InterPro" id="IPR051220">
    <property type="entry name" value="TFA_Chaperone"/>
</dbReference>
<accession>A0A5U9SHQ4</accession>
<name>A0A5U9SHQ4_SALET</name>
<gene>
    <name evidence="1" type="ORF">DPS53_03405</name>
</gene>
<reference evidence="1" key="1">
    <citation type="submission" date="2018-06" db="EMBL/GenBank/DDBJ databases">
        <authorList>
            <person name="Ashton P.M."/>
            <person name="Dallman T."/>
            <person name="Nair S."/>
            <person name="De Pinna E."/>
            <person name="Peters T."/>
            <person name="Grant K."/>
        </authorList>
    </citation>
    <scope>NUCLEOTIDE SEQUENCE [LARGE SCALE GENOMIC DNA]</scope>
    <source>
        <strain evidence="1">374035</strain>
    </source>
</reference>
<evidence type="ECO:0000313" key="1">
    <source>
        <dbReference type="EMBL" id="EBS4094382.1"/>
    </source>
</evidence>
<dbReference type="Pfam" id="PF02413">
    <property type="entry name" value="Caudo_TAP"/>
    <property type="match status" value="1"/>
</dbReference>
<dbReference type="EMBL" id="AAGVJY010000002">
    <property type="protein sequence ID" value="EBS4094382.1"/>
    <property type="molecule type" value="Genomic_DNA"/>
</dbReference>
<organism evidence="1">
    <name type="scientific">Salmonella enterica subsp. enterica serovar Bareilly</name>
    <dbReference type="NCBI Taxonomy" id="58096"/>
    <lineage>
        <taxon>Bacteria</taxon>
        <taxon>Pseudomonadati</taxon>
        <taxon>Pseudomonadota</taxon>
        <taxon>Gammaproteobacteria</taxon>
        <taxon>Enterobacterales</taxon>
        <taxon>Enterobacteriaceae</taxon>
        <taxon>Salmonella</taxon>
    </lineage>
</organism>
<dbReference type="InterPro" id="IPR003458">
    <property type="entry name" value="Phage_T4_Gp38_tail_assem"/>
</dbReference>
<comment type="caution">
    <text evidence="1">The sequence shown here is derived from an EMBL/GenBank/DDBJ whole genome shotgun (WGS) entry which is preliminary data.</text>
</comment>
<sequence length="193" mass="21655">MTFKMSSKAQTIKIYNLRADTKEFIGAGDAYIPPHTGLPADSTDIAPPEIPEGHIAVFDPETGTWRLTEDHRGETVYDTKTGRQMYIADPGPLPEHVTTLPPDGEYRKWDGEKWVVDAEAERNALIAEAFARRKSLLQQAGEVIATLQDAVDLGMATKEEEQRLVAWKKYRVLLSRINPEDAPDIDWPVPPEM</sequence>
<dbReference type="PANTHER" id="PTHR34413:SF2">
    <property type="entry name" value="PROPHAGE TAIL FIBER ASSEMBLY PROTEIN HOMOLOG TFAE-RELATED"/>
    <property type="match status" value="1"/>
</dbReference>
<protein>
    <submittedName>
        <fullName evidence="1">Tail fiber assembly protein</fullName>
    </submittedName>
</protein>
<dbReference type="AlphaFoldDB" id="A0A5U9SHQ4"/>
<proteinExistence type="predicted"/>
<dbReference type="PANTHER" id="PTHR34413">
    <property type="entry name" value="PROPHAGE TAIL FIBER ASSEMBLY PROTEIN HOMOLOG TFAE-RELATED-RELATED"/>
    <property type="match status" value="1"/>
</dbReference>